<evidence type="ECO:0000256" key="4">
    <source>
        <dbReference type="ARBA" id="ARBA00022801"/>
    </source>
</evidence>
<feature type="compositionally biased region" description="Low complexity" evidence="7">
    <location>
        <begin position="67"/>
        <end position="80"/>
    </location>
</feature>
<evidence type="ECO:0000313" key="9">
    <source>
        <dbReference type="EMBL" id="KAH6676851.1"/>
    </source>
</evidence>
<accession>A0A9P9A5I8</accession>
<keyword evidence="4 9" id="KW-0378">Hydrolase</keyword>
<dbReference type="Pfam" id="PF01915">
    <property type="entry name" value="Glyco_hydro_3_C"/>
    <property type="match status" value="1"/>
</dbReference>
<dbReference type="PROSITE" id="PS51820">
    <property type="entry name" value="PA14"/>
    <property type="match status" value="1"/>
</dbReference>
<feature type="region of interest" description="Disordered" evidence="7">
    <location>
        <begin position="212"/>
        <end position="277"/>
    </location>
</feature>
<dbReference type="InterPro" id="IPR037524">
    <property type="entry name" value="PA14/GLEYA"/>
</dbReference>
<dbReference type="PANTHER" id="PTHR42715:SF3">
    <property type="entry name" value="BETA-GLUCOSIDASE B-RELATED"/>
    <property type="match status" value="1"/>
</dbReference>
<proteinExistence type="inferred from homology"/>
<name>A0A9P9A5I8_9PEZI</name>
<dbReference type="InterPro" id="IPR013783">
    <property type="entry name" value="Ig-like_fold"/>
</dbReference>
<comment type="caution">
    <text evidence="9">The sequence shown here is derived from an EMBL/GenBank/DDBJ whole genome shotgun (WGS) entry which is preliminary data.</text>
</comment>
<evidence type="ECO:0000313" key="10">
    <source>
        <dbReference type="Proteomes" id="UP000770015"/>
    </source>
</evidence>
<dbReference type="Gene3D" id="3.20.20.300">
    <property type="entry name" value="Glycoside hydrolase, family 3, N-terminal domain"/>
    <property type="match status" value="1"/>
</dbReference>
<dbReference type="PANTHER" id="PTHR42715">
    <property type="entry name" value="BETA-GLUCOSIDASE"/>
    <property type="match status" value="1"/>
</dbReference>
<dbReference type="InterPro" id="IPR036881">
    <property type="entry name" value="Glyco_hydro_3_C_sf"/>
</dbReference>
<dbReference type="SMART" id="SM01217">
    <property type="entry name" value="Fn3_like"/>
    <property type="match status" value="1"/>
</dbReference>
<feature type="domain" description="PA14" evidence="8">
    <location>
        <begin position="476"/>
        <end position="633"/>
    </location>
</feature>
<dbReference type="InterPro" id="IPR036962">
    <property type="entry name" value="Glyco_hydro_3_N_sf"/>
</dbReference>
<dbReference type="OrthoDB" id="47059at2759"/>
<evidence type="ECO:0000256" key="2">
    <source>
        <dbReference type="ARBA" id="ARBA00005336"/>
    </source>
</evidence>
<dbReference type="InterPro" id="IPR002772">
    <property type="entry name" value="Glyco_hydro_3_C"/>
</dbReference>
<dbReference type="Gene3D" id="2.60.120.380">
    <property type="match status" value="1"/>
</dbReference>
<evidence type="ECO:0000256" key="1">
    <source>
        <dbReference type="ARBA" id="ARBA00000448"/>
    </source>
</evidence>
<feature type="compositionally biased region" description="Polar residues" evidence="7">
    <location>
        <begin position="260"/>
        <end position="269"/>
    </location>
</feature>
<keyword evidence="5" id="KW-0119">Carbohydrate metabolism</keyword>
<dbReference type="AlphaFoldDB" id="A0A9P9A5I8"/>
<evidence type="ECO:0000256" key="5">
    <source>
        <dbReference type="ARBA" id="ARBA00023277"/>
    </source>
</evidence>
<comment type="similarity">
    <text evidence="2">Belongs to the glycosyl hydrolase 3 family.</text>
</comment>
<dbReference type="SUPFAM" id="SSF52279">
    <property type="entry name" value="Beta-D-glucan exohydrolase, C-terminal domain"/>
    <property type="match status" value="1"/>
</dbReference>
<gene>
    <name evidence="9" type="ORF">F5X68DRAFT_245824</name>
</gene>
<dbReference type="GO" id="GO:0009251">
    <property type="term" value="P:glucan catabolic process"/>
    <property type="evidence" value="ECO:0007669"/>
    <property type="project" value="TreeGrafter"/>
</dbReference>
<keyword evidence="6" id="KW-0326">Glycosidase</keyword>
<sequence length="902" mass="97341">MNRSVLEADDCPARPQSRRAAAALSRAAIEKLQRAIPGDAEPNSSDEAEEANPPGQSNFIDPEAADSGRSTTGQTQRQRQIVQFPLHDRHLERLTDKIREIVESNEECRIWFSDFVLYFANKNTKVAHMMSGPVGAALPALYDDFHAQWQTCIDERHAIPDQVFIDLAKKPVVVAKRAADLVNRGVPPFNLGAGPKSSAATWAESRLRLRRHRPFAGRSEGSTSPEKTPVSGETPGPEAVPDDSTTENTESSDSPDNESRSTMDGSDTSEAGAPAGPTVPIATFYPWAMTSPAGSVTIESAAGGSDEAGGLIYSQLDLEVPGPANRRTVDVVQAAVDDGKIAVQDLDARVMAVLKLLRKTGKFTDRRDPVPERAIQLPGHNALIREAGAEGIVLLKNDSGTLPLRAEGLKKVAILGPLAKEHIAHGGGSAALTAHYKTTPFDAITERFGECEITYSKGAHVYSALPDWNDGLLNADGEAGWTGAFYHSTDLSGEPYHDESFSRGTFVTITSPECNAARSARWSACFTPQSTSNHYITFAGLGPSKLFIDGTLVGSAREADDTVLVFMGAQEKERFRYMFTASREYKVAFESCVSPVDNSDLVILKDKVGGHIGFLSQQDMEADLFFEVVQLAKDADVAICFIGNTAQWETEGIDMLDMKLPADGTQDRFVAAVCEANKNTVVCISTGVAVELPWLEKAPAVMQSFYAGQEAGNAIVDILLGNVNPSGHFGRNSWDSREAEFVEGVYVGYRHFDRLYETDKEVLFPFGHGLSYTTFEISGTAVLGSVSQAVADAKVEVTATVSNTGDRDGSQVVQVYLAPPKGGDTGRPPKSLVGFTKVYPTAGQMKTVVVSFQRDAAAFWAEDGHCWRVEGGEHQILVSTSSAPGDIVSTLGWTIEEGFDFR</sequence>
<dbReference type="Gene3D" id="3.40.50.1700">
    <property type="entry name" value="Glycoside hydrolase family 3 C-terminal domain"/>
    <property type="match status" value="1"/>
</dbReference>
<evidence type="ECO:0000259" key="8">
    <source>
        <dbReference type="PROSITE" id="PS51820"/>
    </source>
</evidence>
<feature type="compositionally biased region" description="Low complexity" evidence="7">
    <location>
        <begin position="13"/>
        <end position="27"/>
    </location>
</feature>
<evidence type="ECO:0000256" key="7">
    <source>
        <dbReference type="SAM" id="MobiDB-lite"/>
    </source>
</evidence>
<organism evidence="9 10">
    <name type="scientific">Plectosphaerella plurivora</name>
    <dbReference type="NCBI Taxonomy" id="936078"/>
    <lineage>
        <taxon>Eukaryota</taxon>
        <taxon>Fungi</taxon>
        <taxon>Dikarya</taxon>
        <taxon>Ascomycota</taxon>
        <taxon>Pezizomycotina</taxon>
        <taxon>Sordariomycetes</taxon>
        <taxon>Hypocreomycetidae</taxon>
        <taxon>Glomerellales</taxon>
        <taxon>Plectosphaerellaceae</taxon>
        <taxon>Plectosphaerella</taxon>
    </lineage>
</organism>
<dbReference type="Pfam" id="PF14310">
    <property type="entry name" value="Fn3-like"/>
    <property type="match status" value="1"/>
</dbReference>
<dbReference type="EMBL" id="JAGSXJ010000023">
    <property type="protein sequence ID" value="KAH6676851.1"/>
    <property type="molecule type" value="Genomic_DNA"/>
</dbReference>
<comment type="catalytic activity">
    <reaction evidence="1">
        <text>Hydrolysis of terminal, non-reducing beta-D-glucosyl residues with release of beta-D-glucose.</text>
        <dbReference type="EC" id="3.2.1.21"/>
    </reaction>
</comment>
<dbReference type="InterPro" id="IPR050288">
    <property type="entry name" value="Cellulose_deg_GH3"/>
</dbReference>
<dbReference type="GO" id="GO:0008422">
    <property type="term" value="F:beta-glucosidase activity"/>
    <property type="evidence" value="ECO:0007669"/>
    <property type="project" value="UniProtKB-EC"/>
</dbReference>
<protein>
    <recommendedName>
        <fullName evidence="3">beta-glucosidase</fullName>
        <ecNumber evidence="3">3.2.1.21</ecNumber>
    </recommendedName>
</protein>
<feature type="region of interest" description="Disordered" evidence="7">
    <location>
        <begin position="1"/>
        <end position="82"/>
    </location>
</feature>
<dbReference type="EC" id="3.2.1.21" evidence="3"/>
<evidence type="ECO:0000256" key="6">
    <source>
        <dbReference type="ARBA" id="ARBA00023295"/>
    </source>
</evidence>
<keyword evidence="10" id="KW-1185">Reference proteome</keyword>
<dbReference type="Proteomes" id="UP000770015">
    <property type="component" value="Unassembled WGS sequence"/>
</dbReference>
<reference evidence="9" key="1">
    <citation type="journal article" date="2021" name="Nat. Commun.">
        <title>Genetic determinants of endophytism in the Arabidopsis root mycobiome.</title>
        <authorList>
            <person name="Mesny F."/>
            <person name="Miyauchi S."/>
            <person name="Thiergart T."/>
            <person name="Pickel B."/>
            <person name="Atanasova L."/>
            <person name="Karlsson M."/>
            <person name="Huettel B."/>
            <person name="Barry K.W."/>
            <person name="Haridas S."/>
            <person name="Chen C."/>
            <person name="Bauer D."/>
            <person name="Andreopoulos W."/>
            <person name="Pangilinan J."/>
            <person name="LaButti K."/>
            <person name="Riley R."/>
            <person name="Lipzen A."/>
            <person name="Clum A."/>
            <person name="Drula E."/>
            <person name="Henrissat B."/>
            <person name="Kohler A."/>
            <person name="Grigoriev I.V."/>
            <person name="Martin F.M."/>
            <person name="Hacquard S."/>
        </authorList>
    </citation>
    <scope>NUCLEOTIDE SEQUENCE</scope>
    <source>
        <strain evidence="9">MPI-SDFR-AT-0117</strain>
    </source>
</reference>
<dbReference type="Gene3D" id="2.60.40.10">
    <property type="entry name" value="Immunoglobulins"/>
    <property type="match status" value="1"/>
</dbReference>
<dbReference type="InterPro" id="IPR026891">
    <property type="entry name" value="Fn3-like"/>
</dbReference>
<evidence type="ECO:0000256" key="3">
    <source>
        <dbReference type="ARBA" id="ARBA00012744"/>
    </source>
</evidence>